<dbReference type="AlphaFoldDB" id="A0A6J7D771"/>
<name>A0A6J7D771_9ZZZZ</name>
<dbReference type="Gene3D" id="2.60.40.2700">
    <property type="match status" value="12"/>
</dbReference>
<evidence type="ECO:0000313" key="1">
    <source>
        <dbReference type="EMBL" id="CAB4865510.1"/>
    </source>
</evidence>
<organism evidence="1">
    <name type="scientific">freshwater metagenome</name>
    <dbReference type="NCBI Taxonomy" id="449393"/>
    <lineage>
        <taxon>unclassified sequences</taxon>
        <taxon>metagenomes</taxon>
        <taxon>ecological metagenomes</taxon>
    </lineage>
</organism>
<sequence>MTVAAASAASVTYVLTSEDVGGVITFDVLAMKDGYADEQVSSNSTAEIGLASFNLRPVPTIAGVTKVGNTLTATTGSWSPNPSSFTFQWTRDGVDIESATSETYVLGPLDAGRVIRVVVTGVRSDYESQSSTSLPTGSIANGTFTSTPLPTISGTARVGVTVSAVTGTWSPVATSSTFVWKRNGVTIAGATSPTYEIVAADLNTQLTVVQTGSSTGYAATPVTSLPTVAVVTGIFGTQPTPQVSGLARIGSTLTASSEAWQPAASTLTYQWKRAGVNITGATGSTYIVQPIDAGSTISVAATASRLAYLPVTKVSAATATIDHLVFSDAVTPTISGLEKVEGVLTASTGDWTPTPTQFTYQWNRKFASDPTPIVGATSATYTLVGADAGATISVSVTATKLGYTPLTYTSERTEAIENGTLSLTPVPVLTGVPQVGVAYTAAPGTWAATPVQLSYQWLLDEEEIDGATSATYTPVAADVDGVLSVEVTGSKAGYDSVTQTSAATEPVLLGVFAAPTPTIAGTPKVGIAITADPGVWNPVASPARTYQWKKTVAGSTTNIAGATSLSYTPVAADVGAILTFTVSGGRDGYDSLTKNSNATSAVAKGTFSAQPTPVISGDTTPSRVGQRLTASVGRWTPNESGVTYQWKRAGVAISGATGTTYDTVAADLNAAITVTATATLSGYVDGPATSAARTISAGVFTTSATPLITGTKAVNGVLTAVPGEWSPVATFAYQWKRAGVNITGATASTYVLRPEDADKKLTVVVTGSRAGYTSIVKTSAETIDIARIPFTAQPEPIITGTVAVGQTLTVVPGAWTPSTNSSPIVLTYRWERDGDPIPGATSSTYVVLVSDEGTKLRAYVTGTKLGYITDEEPSAETSAVVKGTFTAAPKPTITGTAKVGVTLTAVPGTWAPSPGAAPISLTYQWKRDGTNISGATAATYTPVPADLAKPLSVSVRGAKTGYNTTTQTSDPVERLITLAGKFTTVPKPTIAGTAKVGVELTATPGTWIPGAGSLTYQWRRTSGATTINIAGATSSRYTPIADDQGKTLSVMTTATTAGYVTTSSAASNSTAIVDFGAIETPTTLPAISGTVKVGQMLSATTGATWPVGATLAYKWNRNGVAISTARANTYLLVTADLGARMTVTVTATLPGYAAKPVTSLQTIVVTAP</sequence>
<gene>
    <name evidence="1" type="ORF">UFOPK3364_00481</name>
</gene>
<protein>
    <submittedName>
        <fullName evidence="1">Unannotated protein</fullName>
    </submittedName>
</protein>
<dbReference type="EMBL" id="CAFBLO010000034">
    <property type="protein sequence ID" value="CAB4865510.1"/>
    <property type="molecule type" value="Genomic_DNA"/>
</dbReference>
<proteinExistence type="predicted"/>
<accession>A0A6J7D771</accession>
<reference evidence="1" key="1">
    <citation type="submission" date="2020-05" db="EMBL/GenBank/DDBJ databases">
        <authorList>
            <person name="Chiriac C."/>
            <person name="Salcher M."/>
            <person name="Ghai R."/>
            <person name="Kavagutti S V."/>
        </authorList>
    </citation>
    <scope>NUCLEOTIDE SEQUENCE</scope>
</reference>